<feature type="domain" description="Rhodanese" evidence="2">
    <location>
        <begin position="270"/>
        <end position="360"/>
    </location>
</feature>
<dbReference type="InterPro" id="IPR001763">
    <property type="entry name" value="Rhodanese-like_dom"/>
</dbReference>
<keyword evidence="3" id="KW-0378">Hydrolase</keyword>
<dbReference type="SUPFAM" id="SSF56281">
    <property type="entry name" value="Metallo-hydrolase/oxidoreductase"/>
    <property type="match status" value="1"/>
</dbReference>
<dbReference type="SMART" id="SM00450">
    <property type="entry name" value="RHOD"/>
    <property type="match status" value="2"/>
</dbReference>
<reference evidence="3 4" key="1">
    <citation type="submission" date="2007-03" db="EMBL/GenBank/DDBJ databases">
        <authorList>
            <person name="Stal L."/>
            <person name="Ferriera S."/>
            <person name="Johnson J."/>
            <person name="Kravitz S."/>
            <person name="Beeson K."/>
            <person name="Sutton G."/>
            <person name="Rogers Y.-H."/>
            <person name="Friedman R."/>
            <person name="Frazier M."/>
            <person name="Venter J.C."/>
        </authorList>
    </citation>
    <scope>NUCLEOTIDE SEQUENCE [LARGE SCALE GENOMIC DNA]</scope>
    <source>
        <strain evidence="3 4">CCY0110</strain>
    </source>
</reference>
<dbReference type="GO" id="GO:0070813">
    <property type="term" value="P:hydrogen sulfide metabolic process"/>
    <property type="evidence" value="ECO:0007669"/>
    <property type="project" value="TreeGrafter"/>
</dbReference>
<feature type="domain" description="Rhodanese" evidence="2">
    <location>
        <begin position="372"/>
        <end position="460"/>
    </location>
</feature>
<dbReference type="Pfam" id="PF00581">
    <property type="entry name" value="Rhodanese"/>
    <property type="match status" value="2"/>
</dbReference>
<dbReference type="OrthoDB" id="9761531at2"/>
<dbReference type="AlphaFoldDB" id="A3IH33"/>
<dbReference type="CDD" id="cd00158">
    <property type="entry name" value="RHOD"/>
    <property type="match status" value="2"/>
</dbReference>
<dbReference type="GO" id="GO:0046872">
    <property type="term" value="F:metal ion binding"/>
    <property type="evidence" value="ECO:0007669"/>
    <property type="project" value="UniProtKB-KW"/>
</dbReference>
<evidence type="ECO:0000313" key="4">
    <source>
        <dbReference type="Proteomes" id="UP000003781"/>
    </source>
</evidence>
<dbReference type="PROSITE" id="PS50206">
    <property type="entry name" value="RHODANESE_3"/>
    <property type="match status" value="2"/>
</dbReference>
<dbReference type="InterPro" id="IPR051682">
    <property type="entry name" value="Mito_Persulfide_Diox"/>
</dbReference>
<gene>
    <name evidence="3" type="ORF">CY0110_10382</name>
</gene>
<dbReference type="GO" id="GO:0006749">
    <property type="term" value="P:glutathione metabolic process"/>
    <property type="evidence" value="ECO:0007669"/>
    <property type="project" value="InterPro"/>
</dbReference>
<dbReference type="RefSeq" id="WP_008272615.1">
    <property type="nucleotide sequence ID" value="NZ_AAXW01000001.1"/>
</dbReference>
<evidence type="ECO:0000313" key="3">
    <source>
        <dbReference type="EMBL" id="EAZ94275.1"/>
    </source>
</evidence>
<dbReference type="InterPro" id="IPR036873">
    <property type="entry name" value="Rhodanese-like_dom_sf"/>
</dbReference>
<evidence type="ECO:0000259" key="2">
    <source>
        <dbReference type="PROSITE" id="PS50206"/>
    </source>
</evidence>
<dbReference type="SUPFAM" id="SSF52821">
    <property type="entry name" value="Rhodanese/Cell cycle control phosphatase"/>
    <property type="match status" value="2"/>
</dbReference>
<dbReference type="Gene3D" id="3.40.250.10">
    <property type="entry name" value="Rhodanese-like domain"/>
    <property type="match status" value="2"/>
</dbReference>
<sequence>MYFQQFYLESLGHASYFIGSEETGEALVLDVRRDVDIYFKEASSQGMRVKYAADTHQHNDYLSGICELPERGEVQLIGSARANLGYNVRSMGDGDRLEMGEVVFEVLHTPGHTPEHISLLVRDRSRGEEPVMLLSGGALLVDDVGRPDLLGSAEDIQSHASQLCQTLQAKILNLPDYVQVYPTHVAGSLCGGSIGSRLSTTIGYERRMNQMLASIASKDEFVEQCINLDQLPAVPPYWSRMRKQNQQGPPLLGVLANPPALDVEQFDRLRSQGMIVLDCRSPEAFASHIPGALNVYYSSSFSTWAGTILPPDVPIILVLEKATDLWDICWQLLRIGYDLPKGWLAGGMKAWRTAAKELEFMPLMSVRDLSRQREQLFVLDVRQKTEWRTGHIKRATHITGAELPERYQEVPREKTVAVVCGSGYRSSVSASLLKHKGYNDVVNVLGGMTAWKNAGLEMVKEET</sequence>
<protein>
    <submittedName>
        <fullName evidence="3">Hydrolase</fullName>
    </submittedName>
</protein>
<dbReference type="FunFam" id="3.60.15.10:FF:000030">
    <property type="entry name" value="Metallo-beta-lactamase family protein"/>
    <property type="match status" value="1"/>
</dbReference>
<accession>A3IH33</accession>
<dbReference type="PANTHER" id="PTHR43084">
    <property type="entry name" value="PERSULFIDE DIOXYGENASE ETHE1"/>
    <property type="match status" value="1"/>
</dbReference>
<dbReference type="EMBL" id="AAXW01000001">
    <property type="protein sequence ID" value="EAZ94275.1"/>
    <property type="molecule type" value="Genomic_DNA"/>
</dbReference>
<dbReference type="GO" id="GO:0016787">
    <property type="term" value="F:hydrolase activity"/>
    <property type="evidence" value="ECO:0007669"/>
    <property type="project" value="UniProtKB-KW"/>
</dbReference>
<evidence type="ECO:0000256" key="1">
    <source>
        <dbReference type="ARBA" id="ARBA00022723"/>
    </source>
</evidence>
<dbReference type="eggNOG" id="COG0491">
    <property type="taxonomic scope" value="Bacteria"/>
</dbReference>
<dbReference type="GO" id="GO:0050313">
    <property type="term" value="F:sulfur dioxygenase activity"/>
    <property type="evidence" value="ECO:0007669"/>
    <property type="project" value="InterPro"/>
</dbReference>
<dbReference type="InterPro" id="IPR001279">
    <property type="entry name" value="Metallo-B-lactamas"/>
</dbReference>
<keyword evidence="1" id="KW-0479">Metal-binding</keyword>
<dbReference type="Gene3D" id="3.60.15.10">
    <property type="entry name" value="Ribonuclease Z/Hydroxyacylglutathione hydrolase-like"/>
    <property type="match status" value="1"/>
</dbReference>
<dbReference type="CDD" id="cd07724">
    <property type="entry name" value="POD-like_MBL-fold"/>
    <property type="match status" value="1"/>
</dbReference>
<proteinExistence type="predicted"/>
<dbReference type="PANTHER" id="PTHR43084:SF1">
    <property type="entry name" value="PERSULFIDE DIOXYGENASE ETHE1, MITOCHONDRIAL"/>
    <property type="match status" value="1"/>
</dbReference>
<dbReference type="FunFam" id="3.40.250.10:FF:000049">
    <property type="entry name" value="Phage shock protein E"/>
    <property type="match status" value="1"/>
</dbReference>
<comment type="caution">
    <text evidence="3">The sequence shown here is derived from an EMBL/GenBank/DDBJ whole genome shotgun (WGS) entry which is preliminary data.</text>
</comment>
<dbReference type="Proteomes" id="UP000003781">
    <property type="component" value="Unassembled WGS sequence"/>
</dbReference>
<dbReference type="InterPro" id="IPR044528">
    <property type="entry name" value="POD-like_MBL-fold"/>
</dbReference>
<dbReference type="SMART" id="SM00849">
    <property type="entry name" value="Lactamase_B"/>
    <property type="match status" value="1"/>
</dbReference>
<organism evidence="3 4">
    <name type="scientific">Crocosphaera chwakensis CCY0110</name>
    <dbReference type="NCBI Taxonomy" id="391612"/>
    <lineage>
        <taxon>Bacteria</taxon>
        <taxon>Bacillati</taxon>
        <taxon>Cyanobacteriota</taxon>
        <taxon>Cyanophyceae</taxon>
        <taxon>Oscillatoriophycideae</taxon>
        <taxon>Chroococcales</taxon>
        <taxon>Aphanothecaceae</taxon>
        <taxon>Crocosphaera</taxon>
        <taxon>Crocosphaera chwakensis</taxon>
    </lineage>
</organism>
<dbReference type="eggNOG" id="COG0607">
    <property type="taxonomic scope" value="Bacteria"/>
</dbReference>
<dbReference type="InterPro" id="IPR036866">
    <property type="entry name" value="RibonucZ/Hydroxyglut_hydro"/>
</dbReference>
<keyword evidence="4" id="KW-1185">Reference proteome</keyword>
<name>A3IH33_9CHRO</name>